<feature type="transmembrane region" description="Helical" evidence="1">
    <location>
        <begin position="101"/>
        <end position="121"/>
    </location>
</feature>
<keyword evidence="1" id="KW-0812">Transmembrane</keyword>
<reference evidence="2 3" key="1">
    <citation type="submission" date="2023-08" db="EMBL/GenBank/DDBJ databases">
        <title>genomic of G39.</title>
        <authorList>
            <person name="Wang Y."/>
        </authorList>
    </citation>
    <scope>NUCLEOTIDE SEQUENCE [LARGE SCALE GENOMIC DNA]</scope>
    <source>
        <strain evidence="2 3">G39</strain>
    </source>
</reference>
<evidence type="ECO:0000256" key="1">
    <source>
        <dbReference type="SAM" id="Phobius"/>
    </source>
</evidence>
<keyword evidence="1" id="KW-0472">Membrane</keyword>
<dbReference type="EMBL" id="JAVAIM010000001">
    <property type="protein sequence ID" value="MDP4573832.1"/>
    <property type="molecule type" value="Genomic_DNA"/>
</dbReference>
<keyword evidence="1" id="KW-1133">Transmembrane helix</keyword>
<feature type="transmembrane region" description="Helical" evidence="1">
    <location>
        <begin position="43"/>
        <end position="68"/>
    </location>
</feature>
<dbReference type="Proteomes" id="UP001240639">
    <property type="component" value="Unassembled WGS sequence"/>
</dbReference>
<comment type="caution">
    <text evidence="2">The sequence shown here is derived from an EMBL/GenBank/DDBJ whole genome shotgun (WGS) entry which is preliminary data.</text>
</comment>
<feature type="transmembrane region" description="Helical" evidence="1">
    <location>
        <begin position="75"/>
        <end position="95"/>
    </location>
</feature>
<name>A0ABT9HL05_9SPHN</name>
<proteinExistence type="predicted"/>
<dbReference type="RefSeq" id="WP_305931298.1">
    <property type="nucleotide sequence ID" value="NZ_JAVAIM010000001.1"/>
</dbReference>
<keyword evidence="3" id="KW-1185">Reference proteome</keyword>
<evidence type="ECO:0000313" key="2">
    <source>
        <dbReference type="EMBL" id="MDP4573832.1"/>
    </source>
</evidence>
<evidence type="ECO:0000313" key="3">
    <source>
        <dbReference type="Proteomes" id="UP001240639"/>
    </source>
</evidence>
<organism evidence="2 3">
    <name type="scientific">Qipengyuania profundimaris</name>
    <dbReference type="NCBI Taxonomy" id="3067652"/>
    <lineage>
        <taxon>Bacteria</taxon>
        <taxon>Pseudomonadati</taxon>
        <taxon>Pseudomonadota</taxon>
        <taxon>Alphaproteobacteria</taxon>
        <taxon>Sphingomonadales</taxon>
        <taxon>Erythrobacteraceae</taxon>
        <taxon>Qipengyuania</taxon>
    </lineage>
</organism>
<protein>
    <submittedName>
        <fullName evidence="2">Uncharacterized protein</fullName>
    </submittedName>
</protein>
<gene>
    <name evidence="2" type="ORF">Q9K02_01595</name>
</gene>
<accession>A0ABT9HL05</accession>
<sequence length="137" mass="14652">MRPQSIVLFDRLFLASLVLALINAVLAYSTLVEEVEADPALAQIGGGPIVLGVVLASLLIPLVLWYFIARRASNIAKWLLVALVAIGLFFGNFSFSEGFSLPAVLGLVVTLLQVVAIVLLFRADARAWLEGDTAASE</sequence>